<dbReference type="CDD" id="cd00293">
    <property type="entry name" value="USP-like"/>
    <property type="match status" value="1"/>
</dbReference>
<comment type="caution">
    <text evidence="4">The sequence shown here is derived from an EMBL/GenBank/DDBJ whole genome shotgun (WGS) entry which is preliminary data.</text>
</comment>
<dbReference type="InterPro" id="IPR006016">
    <property type="entry name" value="UspA"/>
</dbReference>
<reference evidence="4 5" key="1">
    <citation type="journal article" date="2019" name="Int. J. Syst. Evol. Microbiol.">
        <title>The Global Catalogue of Microorganisms (GCM) 10K type strain sequencing project: providing services to taxonomists for standard genome sequencing and annotation.</title>
        <authorList>
            <consortium name="The Broad Institute Genomics Platform"/>
            <consortium name="The Broad Institute Genome Sequencing Center for Infectious Disease"/>
            <person name="Wu L."/>
            <person name="Ma J."/>
        </authorList>
    </citation>
    <scope>NUCLEOTIDE SEQUENCE [LARGE SCALE GENOMIC DNA]</scope>
    <source>
        <strain evidence="4 5">CGMCC 1.3239</strain>
    </source>
</reference>
<evidence type="ECO:0000256" key="1">
    <source>
        <dbReference type="ARBA" id="ARBA00008791"/>
    </source>
</evidence>
<protein>
    <submittedName>
        <fullName evidence="4">Universal stress protein</fullName>
    </submittedName>
</protein>
<feature type="domain" description="UspA" evidence="3">
    <location>
        <begin position="75"/>
        <end position="163"/>
    </location>
</feature>
<dbReference type="PANTHER" id="PTHR46268">
    <property type="entry name" value="STRESS RESPONSE PROTEIN NHAX"/>
    <property type="match status" value="1"/>
</dbReference>
<evidence type="ECO:0000313" key="5">
    <source>
        <dbReference type="Proteomes" id="UP001596442"/>
    </source>
</evidence>
<comment type="similarity">
    <text evidence="1">Belongs to the universal stress protein A family.</text>
</comment>
<dbReference type="InterPro" id="IPR006015">
    <property type="entry name" value="Universal_stress_UspA"/>
</dbReference>
<dbReference type="InterPro" id="IPR014729">
    <property type="entry name" value="Rossmann-like_a/b/a_fold"/>
</dbReference>
<dbReference type="SUPFAM" id="SSF52402">
    <property type="entry name" value="Adenine nucleotide alpha hydrolases-like"/>
    <property type="match status" value="1"/>
</dbReference>
<dbReference type="AlphaFoldDB" id="A0ABD5SGD5"/>
<evidence type="ECO:0000256" key="2">
    <source>
        <dbReference type="SAM" id="MobiDB-lite"/>
    </source>
</evidence>
<dbReference type="Proteomes" id="UP001596442">
    <property type="component" value="Unassembled WGS sequence"/>
</dbReference>
<feature type="compositionally biased region" description="Basic and acidic residues" evidence="2">
    <location>
        <begin position="73"/>
        <end position="82"/>
    </location>
</feature>
<organism evidence="4 5">
    <name type="scientific">Halorubrum tibetense</name>
    <dbReference type="NCBI Taxonomy" id="175631"/>
    <lineage>
        <taxon>Archaea</taxon>
        <taxon>Methanobacteriati</taxon>
        <taxon>Methanobacteriota</taxon>
        <taxon>Stenosarchaea group</taxon>
        <taxon>Halobacteria</taxon>
        <taxon>Halobacteriales</taxon>
        <taxon>Haloferacaceae</taxon>
        <taxon>Halorubrum</taxon>
    </lineage>
</organism>
<feature type="region of interest" description="Disordered" evidence="2">
    <location>
        <begin position="57"/>
        <end position="82"/>
    </location>
</feature>
<feature type="domain" description="UspA" evidence="3">
    <location>
        <begin position="1"/>
        <end position="45"/>
    </location>
</feature>
<evidence type="ECO:0000259" key="3">
    <source>
        <dbReference type="Pfam" id="PF00582"/>
    </source>
</evidence>
<dbReference type="RefSeq" id="WP_379783166.1">
    <property type="nucleotide sequence ID" value="NZ_JBHSWW010000300.1"/>
</dbReference>
<name>A0ABD5SGD5_9EURY</name>
<dbReference type="Pfam" id="PF00582">
    <property type="entry name" value="Usp"/>
    <property type="match status" value="2"/>
</dbReference>
<dbReference type="Gene3D" id="3.40.50.620">
    <property type="entry name" value="HUPs"/>
    <property type="match status" value="1"/>
</dbReference>
<evidence type="ECO:0000313" key="4">
    <source>
        <dbReference type="EMBL" id="MFC6754573.1"/>
    </source>
</evidence>
<dbReference type="EMBL" id="JBHSWW010000300">
    <property type="protein sequence ID" value="MFC6754573.1"/>
    <property type="molecule type" value="Genomic_DNA"/>
</dbReference>
<sequence length="171" mass="18191">MYDNVLYPTDGSEGSDAAVEHVRALASSFDATVHVLSVIDTRDAEFGLSGAFFEGEPGMSGETRGKGSGMVGGRDDPEETRSARLERREALVANVADHLDDVETITAVKAGTPHETILEYVDANDIDLVVMGTHGRTGVERYLLGSVTEKVVRLSDVPVVTVRAGDDTGPE</sequence>
<accession>A0ABD5SGD5</accession>
<dbReference type="PRINTS" id="PR01438">
    <property type="entry name" value="UNVRSLSTRESS"/>
</dbReference>
<dbReference type="PANTHER" id="PTHR46268:SF6">
    <property type="entry name" value="UNIVERSAL STRESS PROTEIN UP12"/>
    <property type="match status" value="1"/>
</dbReference>
<proteinExistence type="inferred from homology"/>
<keyword evidence="5" id="KW-1185">Reference proteome</keyword>
<gene>
    <name evidence="4" type="ORF">ACFQEU_14060</name>
</gene>